<feature type="transmembrane region" description="Helical" evidence="6">
    <location>
        <begin position="170"/>
        <end position="191"/>
    </location>
</feature>
<feature type="transmembrane region" description="Helical" evidence="6">
    <location>
        <begin position="313"/>
        <end position="334"/>
    </location>
</feature>
<reference evidence="8" key="2">
    <citation type="submission" date="2020-09" db="EMBL/GenBank/DDBJ databases">
        <authorList>
            <person name="Sun Q."/>
            <person name="Zhou Y."/>
        </authorList>
    </citation>
    <scope>NUCLEOTIDE SEQUENCE</scope>
    <source>
        <strain evidence="8">CGMCC 4.7306</strain>
    </source>
</reference>
<dbReference type="Proteomes" id="UP000613840">
    <property type="component" value="Unassembled WGS sequence"/>
</dbReference>
<feature type="domain" description="Major facilitator superfamily (MFS) profile" evidence="7">
    <location>
        <begin position="15"/>
        <end position="426"/>
    </location>
</feature>
<gene>
    <name evidence="8" type="ORF">GCM10011575_32640</name>
</gene>
<feature type="transmembrane region" description="Helical" evidence="6">
    <location>
        <begin position="282"/>
        <end position="307"/>
    </location>
</feature>
<feature type="transmembrane region" description="Helical" evidence="6">
    <location>
        <begin position="355"/>
        <end position="374"/>
    </location>
</feature>
<feature type="transmembrane region" description="Helical" evidence="6">
    <location>
        <begin position="394"/>
        <end position="418"/>
    </location>
</feature>
<feature type="transmembrane region" description="Helical" evidence="6">
    <location>
        <begin position="139"/>
        <end position="158"/>
    </location>
</feature>
<dbReference type="SUPFAM" id="SSF103473">
    <property type="entry name" value="MFS general substrate transporter"/>
    <property type="match status" value="1"/>
</dbReference>
<feature type="transmembrane region" description="Helical" evidence="6">
    <location>
        <begin position="212"/>
        <end position="233"/>
    </location>
</feature>
<dbReference type="PANTHER" id="PTHR42718:SF9">
    <property type="entry name" value="MAJOR FACILITATOR SUPERFAMILY MULTIDRUG TRANSPORTER MFSC"/>
    <property type="match status" value="1"/>
</dbReference>
<name>A0A917W790_9ACTN</name>
<dbReference type="InterPro" id="IPR020846">
    <property type="entry name" value="MFS_dom"/>
</dbReference>
<feature type="transmembrane region" description="Helical" evidence="6">
    <location>
        <begin position="245"/>
        <end position="270"/>
    </location>
</feature>
<feature type="transmembrane region" description="Helical" evidence="6">
    <location>
        <begin position="53"/>
        <end position="73"/>
    </location>
</feature>
<feature type="transmembrane region" description="Helical" evidence="6">
    <location>
        <begin position="110"/>
        <end position="127"/>
    </location>
</feature>
<dbReference type="InterPro" id="IPR011701">
    <property type="entry name" value="MFS"/>
</dbReference>
<accession>A0A917W790</accession>
<keyword evidence="3 6" id="KW-0812">Transmembrane</keyword>
<dbReference type="AlphaFoldDB" id="A0A917W790"/>
<feature type="transmembrane region" description="Helical" evidence="6">
    <location>
        <begin position="20"/>
        <end position="41"/>
    </location>
</feature>
<evidence type="ECO:0000313" key="9">
    <source>
        <dbReference type="Proteomes" id="UP000613840"/>
    </source>
</evidence>
<evidence type="ECO:0000256" key="3">
    <source>
        <dbReference type="ARBA" id="ARBA00022692"/>
    </source>
</evidence>
<organism evidence="8 9">
    <name type="scientific">Microlunatus endophyticus</name>
    <dbReference type="NCBI Taxonomy" id="1716077"/>
    <lineage>
        <taxon>Bacteria</taxon>
        <taxon>Bacillati</taxon>
        <taxon>Actinomycetota</taxon>
        <taxon>Actinomycetes</taxon>
        <taxon>Propionibacteriales</taxon>
        <taxon>Propionibacteriaceae</taxon>
        <taxon>Microlunatus</taxon>
    </lineage>
</organism>
<dbReference type="GO" id="GO:0005886">
    <property type="term" value="C:plasma membrane"/>
    <property type="evidence" value="ECO:0007669"/>
    <property type="project" value="UniProtKB-SubCell"/>
</dbReference>
<comment type="subcellular location">
    <subcellularLocation>
        <location evidence="1">Cell membrane</location>
        <topology evidence="1">Multi-pass membrane protein</topology>
    </subcellularLocation>
</comment>
<keyword evidence="9" id="KW-1185">Reference proteome</keyword>
<dbReference type="GO" id="GO:0022857">
    <property type="term" value="F:transmembrane transporter activity"/>
    <property type="evidence" value="ECO:0007669"/>
    <property type="project" value="InterPro"/>
</dbReference>
<keyword evidence="4 6" id="KW-1133">Transmembrane helix</keyword>
<proteinExistence type="predicted"/>
<dbReference type="PROSITE" id="PS50850">
    <property type="entry name" value="MFS"/>
    <property type="match status" value="1"/>
</dbReference>
<evidence type="ECO:0000256" key="4">
    <source>
        <dbReference type="ARBA" id="ARBA00022989"/>
    </source>
</evidence>
<feature type="transmembrane region" description="Helical" evidence="6">
    <location>
        <begin position="80"/>
        <end position="104"/>
    </location>
</feature>
<dbReference type="Gene3D" id="1.20.1720.10">
    <property type="entry name" value="Multidrug resistance protein D"/>
    <property type="match status" value="1"/>
</dbReference>
<dbReference type="PANTHER" id="PTHR42718">
    <property type="entry name" value="MAJOR FACILITATOR SUPERFAMILY MULTIDRUG TRANSPORTER MFSC"/>
    <property type="match status" value="1"/>
</dbReference>
<comment type="caution">
    <text evidence="8">The sequence shown here is derived from an EMBL/GenBank/DDBJ whole genome shotgun (WGS) entry which is preliminary data.</text>
</comment>
<dbReference type="CDD" id="cd17321">
    <property type="entry name" value="MFS_MMR_MDR_like"/>
    <property type="match status" value="1"/>
</dbReference>
<keyword evidence="5 6" id="KW-0472">Membrane</keyword>
<dbReference type="Pfam" id="PF07690">
    <property type="entry name" value="MFS_1"/>
    <property type="match status" value="1"/>
</dbReference>
<evidence type="ECO:0000256" key="5">
    <source>
        <dbReference type="ARBA" id="ARBA00023136"/>
    </source>
</evidence>
<dbReference type="RefSeq" id="WP_188896432.1">
    <property type="nucleotide sequence ID" value="NZ_BMMZ01000008.1"/>
</dbReference>
<keyword evidence="2" id="KW-0813">Transport</keyword>
<evidence type="ECO:0000256" key="1">
    <source>
        <dbReference type="ARBA" id="ARBA00004651"/>
    </source>
</evidence>
<evidence type="ECO:0000256" key="2">
    <source>
        <dbReference type="ARBA" id="ARBA00022448"/>
    </source>
</evidence>
<dbReference type="InterPro" id="IPR036259">
    <property type="entry name" value="MFS_trans_sf"/>
</dbReference>
<evidence type="ECO:0000313" key="8">
    <source>
        <dbReference type="EMBL" id="GGL71790.1"/>
    </source>
</evidence>
<reference evidence="8" key="1">
    <citation type="journal article" date="2014" name="Int. J. Syst. Evol. Microbiol.">
        <title>Complete genome sequence of Corynebacterium casei LMG S-19264T (=DSM 44701T), isolated from a smear-ripened cheese.</title>
        <authorList>
            <consortium name="US DOE Joint Genome Institute (JGI-PGF)"/>
            <person name="Walter F."/>
            <person name="Albersmeier A."/>
            <person name="Kalinowski J."/>
            <person name="Ruckert C."/>
        </authorList>
    </citation>
    <scope>NUCLEOTIDE SEQUENCE</scope>
    <source>
        <strain evidence="8">CGMCC 4.7306</strain>
    </source>
</reference>
<dbReference type="EMBL" id="BMMZ01000008">
    <property type="protein sequence ID" value="GGL71790.1"/>
    <property type="molecule type" value="Genomic_DNA"/>
</dbReference>
<sequence>MTTTLLTRRRVSPVALPTLLLGVFLVPISIAGVATALPSIARDLGSDPVQLQWVVNGFNATFAVFTLVWGVISDHVGYKITWLIGVTGSIAALLFCAVTPDLALLDLGRILAGLFAAAIGTSTPAIISGAYEGVARTRGFALFGTALGLGLAIGPSISGGLTAAFGWRGVFVAFAVLIAVSLVLSGFVPAVRHERDPGAKIIDFRLLRNPRFLSAVLMPVIQAFGYITLLTYLPVALSSVYGLTAGQLALVMIGLTLGALVGPVVGVRLVNSGRGISVHAMFYTSIALMLLGNAGMLLIAAAVPLWVLLIPMALLGLSFGLPLGLIDGAAMAAVPPTSSGSASGLVQFARLGSEAIVIGFYAAIISALVATRVADPRLAQEVASGLPGHAADYIPAFVIGQIAILVAVVLGLIATIVLHRVVRRSERRPGDAPRRVSATLD</sequence>
<protein>
    <submittedName>
        <fullName evidence="8">MFS transporter</fullName>
    </submittedName>
</protein>
<evidence type="ECO:0000256" key="6">
    <source>
        <dbReference type="SAM" id="Phobius"/>
    </source>
</evidence>
<evidence type="ECO:0000259" key="7">
    <source>
        <dbReference type="PROSITE" id="PS50850"/>
    </source>
</evidence>